<evidence type="ECO:0000256" key="1">
    <source>
        <dbReference type="ARBA" id="ARBA00022857"/>
    </source>
</evidence>
<keyword evidence="2" id="KW-0560">Oxidoreductase</keyword>
<dbReference type="NCBIfam" id="TIGR02824">
    <property type="entry name" value="quinone_pig3"/>
    <property type="match status" value="1"/>
</dbReference>
<dbReference type="PANTHER" id="PTHR48106">
    <property type="entry name" value="QUINONE OXIDOREDUCTASE PIG3-RELATED"/>
    <property type="match status" value="1"/>
</dbReference>
<organism evidence="4 5">
    <name type="scientific">Cypionkella sinensis</name>
    <dbReference type="NCBI Taxonomy" id="1756043"/>
    <lineage>
        <taxon>Bacteria</taxon>
        <taxon>Pseudomonadati</taxon>
        <taxon>Pseudomonadota</taxon>
        <taxon>Alphaproteobacteria</taxon>
        <taxon>Rhodobacterales</taxon>
        <taxon>Paracoccaceae</taxon>
        <taxon>Cypionkella</taxon>
    </lineage>
</organism>
<keyword evidence="1" id="KW-0521">NADP</keyword>
<dbReference type="SUPFAM" id="SSF50129">
    <property type="entry name" value="GroES-like"/>
    <property type="match status" value="1"/>
</dbReference>
<evidence type="ECO:0000313" key="4">
    <source>
        <dbReference type="EMBL" id="MFC3183057.1"/>
    </source>
</evidence>
<comment type="caution">
    <text evidence="4">The sequence shown here is derived from an EMBL/GenBank/DDBJ whole genome shotgun (WGS) entry which is preliminary data.</text>
</comment>
<dbReference type="RefSeq" id="WP_380074711.1">
    <property type="nucleotide sequence ID" value="NZ_JBHRTO010000002.1"/>
</dbReference>
<dbReference type="InterPro" id="IPR011032">
    <property type="entry name" value="GroES-like_sf"/>
</dbReference>
<accession>A0ABV7J6R0</accession>
<evidence type="ECO:0000313" key="5">
    <source>
        <dbReference type="Proteomes" id="UP001595547"/>
    </source>
</evidence>
<dbReference type="InterPro" id="IPR020843">
    <property type="entry name" value="ER"/>
</dbReference>
<dbReference type="EMBL" id="JBHRTO010000002">
    <property type="protein sequence ID" value="MFC3183057.1"/>
    <property type="molecule type" value="Genomic_DNA"/>
</dbReference>
<protein>
    <submittedName>
        <fullName evidence="4">NAD(P)H-quinone oxidoreductase</fullName>
    </submittedName>
</protein>
<dbReference type="InterPro" id="IPR013154">
    <property type="entry name" value="ADH-like_N"/>
</dbReference>
<dbReference type="CDD" id="cd05276">
    <property type="entry name" value="p53_inducible_oxidoreductase"/>
    <property type="match status" value="1"/>
</dbReference>
<name>A0ABV7J6R0_9RHOB</name>
<dbReference type="Gene3D" id="3.40.50.720">
    <property type="entry name" value="NAD(P)-binding Rossmann-like Domain"/>
    <property type="match status" value="1"/>
</dbReference>
<keyword evidence="5" id="KW-1185">Reference proteome</keyword>
<feature type="domain" description="Enoyl reductase (ER)" evidence="3">
    <location>
        <begin position="16"/>
        <end position="326"/>
    </location>
</feature>
<proteinExistence type="predicted"/>
<evidence type="ECO:0000259" key="3">
    <source>
        <dbReference type="SMART" id="SM00829"/>
    </source>
</evidence>
<dbReference type="PANTHER" id="PTHR48106:SF8">
    <property type="entry name" value="OS02G0805600 PROTEIN"/>
    <property type="match status" value="1"/>
</dbReference>
<dbReference type="InterPro" id="IPR013149">
    <property type="entry name" value="ADH-like_C"/>
</dbReference>
<dbReference type="Gene3D" id="3.90.180.10">
    <property type="entry name" value="Medium-chain alcohol dehydrogenases, catalytic domain"/>
    <property type="match status" value="1"/>
</dbReference>
<dbReference type="Pfam" id="PF08240">
    <property type="entry name" value="ADH_N"/>
    <property type="match status" value="1"/>
</dbReference>
<dbReference type="SUPFAM" id="SSF51735">
    <property type="entry name" value="NAD(P)-binding Rossmann-fold domains"/>
    <property type="match status" value="1"/>
</dbReference>
<dbReference type="InterPro" id="IPR036291">
    <property type="entry name" value="NAD(P)-bd_dom_sf"/>
</dbReference>
<reference evidence="5" key="1">
    <citation type="journal article" date="2019" name="Int. J. Syst. Evol. Microbiol.">
        <title>The Global Catalogue of Microorganisms (GCM) 10K type strain sequencing project: providing services to taxonomists for standard genome sequencing and annotation.</title>
        <authorList>
            <consortium name="The Broad Institute Genomics Platform"/>
            <consortium name="The Broad Institute Genome Sequencing Center for Infectious Disease"/>
            <person name="Wu L."/>
            <person name="Ma J."/>
        </authorList>
    </citation>
    <scope>NUCLEOTIDE SEQUENCE [LARGE SCALE GENOMIC DNA]</scope>
    <source>
        <strain evidence="5">KCTC 52039</strain>
    </source>
</reference>
<evidence type="ECO:0000256" key="2">
    <source>
        <dbReference type="ARBA" id="ARBA00023002"/>
    </source>
</evidence>
<gene>
    <name evidence="4" type="ORF">ACFOGH_18810</name>
</gene>
<sequence length="330" mass="34734">MTLASSMLAMEISAPGGPDVLKPVSVPVPVPGHGQIIIHLAYTGVNRPDALQRAGSYAPPASASPLPGLEGAGTVVAMGPGVTRWQIGDKVCALLPGGGYAEYAACNEAHALPIPTGLSLREAACLPETCFTVWSNIVMRGKLKAGERFLVHGGSSGIGTTAVQIASALGARVFATAGSDEKCRAVEALGAETCFNYKTADFSEEAKKLGGFDLILDMVGGPYLPRNVRALADDGRLVQIAFLQGPKVELNFAEMMMRRLTLTGSTLRPQSDAAKATIAEQVESHVWPMIAQGKFRVVVDSEYPLTEAPAAHWRMESSGHIGKIVMKVPE</sequence>
<dbReference type="SMART" id="SM00829">
    <property type="entry name" value="PKS_ER"/>
    <property type="match status" value="1"/>
</dbReference>
<dbReference type="InterPro" id="IPR014189">
    <property type="entry name" value="Quinone_OxRdtase_PIG3"/>
</dbReference>
<dbReference type="Proteomes" id="UP001595547">
    <property type="component" value="Unassembled WGS sequence"/>
</dbReference>
<dbReference type="Pfam" id="PF00107">
    <property type="entry name" value="ADH_zinc_N"/>
    <property type="match status" value="1"/>
</dbReference>